<reference evidence="1 2" key="1">
    <citation type="submission" date="2018-06" db="EMBL/GenBank/DDBJ databases">
        <title>Genomic Encyclopedia of Archaeal and Bacterial Type Strains, Phase II (KMG-II): from individual species to whole genera.</title>
        <authorList>
            <person name="Goeker M."/>
        </authorList>
    </citation>
    <scope>NUCLEOTIDE SEQUENCE [LARGE SCALE GENOMIC DNA]</scope>
    <source>
        <strain evidence="1 2">DSM 25663</strain>
    </source>
</reference>
<protein>
    <submittedName>
        <fullName evidence="1">Uncharacterized protein</fullName>
    </submittedName>
</protein>
<dbReference type="RefSeq" id="WP_112112637.1">
    <property type="nucleotide sequence ID" value="NZ_QLSZ01000003.1"/>
</dbReference>
<dbReference type="AlphaFoldDB" id="A0A328YTG0"/>
<proteinExistence type="predicted"/>
<evidence type="ECO:0000313" key="2">
    <source>
        <dbReference type="Proteomes" id="UP000248840"/>
    </source>
</evidence>
<evidence type="ECO:0000313" key="1">
    <source>
        <dbReference type="EMBL" id="RAR73837.1"/>
    </source>
</evidence>
<accession>A0A328YTG0</accession>
<sequence length="251" mass="29851">MDTKIQKLYKFLKENRQYNKQVQEGFIKSCIAIKDLSPEQKVLNLLYGVVNTQSQPKIDKIGPFFKKMYQKDSDLTSYKGFIKTLKKEPKSSDSLFELMKSQNGWGAKTSALFVKYIYLIHTDDSLRDFKIWDDFSLNEYELKLPVDAVITHIFKNNLLNQGCRLDFDGINEFIGKYYSKNNDFIIWDELWFWGFITQKIENNKRVSNEFNENKFWCLQYLEKDIVKIKPLAEKFLQILKNLNIELIDRLL</sequence>
<organism evidence="1 2">
    <name type="scientific">Flavobacterium aciduliphilum</name>
    <dbReference type="NCBI Taxonomy" id="1101402"/>
    <lineage>
        <taxon>Bacteria</taxon>
        <taxon>Pseudomonadati</taxon>
        <taxon>Bacteroidota</taxon>
        <taxon>Flavobacteriia</taxon>
        <taxon>Flavobacteriales</taxon>
        <taxon>Flavobacteriaceae</taxon>
        <taxon>Flavobacterium</taxon>
    </lineage>
</organism>
<dbReference type="EMBL" id="QLSZ01000003">
    <property type="protein sequence ID" value="RAR73837.1"/>
    <property type="molecule type" value="Genomic_DNA"/>
</dbReference>
<dbReference type="Proteomes" id="UP000248840">
    <property type="component" value="Unassembled WGS sequence"/>
</dbReference>
<gene>
    <name evidence="1" type="ORF">CLV55_103156</name>
</gene>
<dbReference type="OrthoDB" id="1257554at2"/>
<keyword evidence="2" id="KW-1185">Reference proteome</keyword>
<comment type="caution">
    <text evidence="1">The sequence shown here is derived from an EMBL/GenBank/DDBJ whole genome shotgun (WGS) entry which is preliminary data.</text>
</comment>
<name>A0A328YTG0_9FLAO</name>